<reference evidence="3" key="1">
    <citation type="submission" date="2013-10" db="EMBL/GenBank/DDBJ databases">
        <title>Genomic analysis of the causative agents of coccidiosis in chickens.</title>
        <authorList>
            <person name="Reid A.J."/>
            <person name="Blake D."/>
            <person name="Billington K."/>
            <person name="Browne H."/>
            <person name="Dunn M."/>
            <person name="Hung S."/>
            <person name="Kawahara F."/>
            <person name="Miranda-Saavedra D."/>
            <person name="Mourier T."/>
            <person name="Nagra H."/>
            <person name="Otto T.D."/>
            <person name="Rawlings N."/>
            <person name="Sanchez A."/>
            <person name="Sanders M."/>
            <person name="Subramaniam C."/>
            <person name="Tay Y."/>
            <person name="Dear P."/>
            <person name="Doerig C."/>
            <person name="Gruber A."/>
            <person name="Parkinson J."/>
            <person name="Shirley M."/>
            <person name="Wan K.L."/>
            <person name="Berriman M."/>
            <person name="Tomley F."/>
            <person name="Pain A."/>
        </authorList>
    </citation>
    <scope>NUCLEOTIDE SEQUENCE</scope>
    <source>
        <strain evidence="3">Houghton</strain>
    </source>
</reference>
<reference evidence="3" key="2">
    <citation type="submission" date="2013-10" db="EMBL/GenBank/DDBJ databases">
        <authorList>
            <person name="Aslett M."/>
        </authorList>
    </citation>
    <scope>NUCLEOTIDE SEQUENCE</scope>
    <source>
        <strain evidence="3">Houghton</strain>
    </source>
</reference>
<dbReference type="PANTHER" id="PTHR11220:SF58">
    <property type="entry name" value="SOUL HEME-BINDING FAMILY PROTEIN"/>
    <property type="match status" value="1"/>
</dbReference>
<dbReference type="Gene3D" id="3.20.80.10">
    <property type="entry name" value="Regulatory factor, effector binding domain"/>
    <property type="match status" value="2"/>
</dbReference>
<feature type="compositionally biased region" description="Basic and acidic residues" evidence="2">
    <location>
        <begin position="201"/>
        <end position="212"/>
    </location>
</feature>
<evidence type="ECO:0000256" key="1">
    <source>
        <dbReference type="ARBA" id="ARBA00009817"/>
    </source>
</evidence>
<protein>
    <submittedName>
        <fullName evidence="3">Uncharacterized protein</fullName>
    </submittedName>
</protein>
<dbReference type="GeneID" id="25269897"/>
<dbReference type="InterPro" id="IPR006917">
    <property type="entry name" value="SOUL_heme-bd"/>
</dbReference>
<comment type="similarity">
    <text evidence="1">Belongs to the HEBP family.</text>
</comment>
<dbReference type="AlphaFoldDB" id="U6G8E9"/>
<organism evidence="3 4">
    <name type="scientific">Eimeria acervulina</name>
    <name type="common">Coccidian parasite</name>
    <dbReference type="NCBI Taxonomy" id="5801"/>
    <lineage>
        <taxon>Eukaryota</taxon>
        <taxon>Sar</taxon>
        <taxon>Alveolata</taxon>
        <taxon>Apicomplexa</taxon>
        <taxon>Conoidasida</taxon>
        <taxon>Coccidia</taxon>
        <taxon>Eucoccidiorida</taxon>
        <taxon>Eimeriorina</taxon>
        <taxon>Eimeriidae</taxon>
        <taxon>Eimeria</taxon>
    </lineage>
</organism>
<gene>
    <name evidence="3" type="ORF">EAH_00018270</name>
</gene>
<dbReference type="OMA" id="MTTPVEC"/>
<dbReference type="RefSeq" id="XP_013252966.1">
    <property type="nucleotide sequence ID" value="XM_013397512.1"/>
</dbReference>
<dbReference type="PANTHER" id="PTHR11220">
    <property type="entry name" value="HEME-BINDING PROTEIN-RELATED"/>
    <property type="match status" value="1"/>
</dbReference>
<dbReference type="Pfam" id="PF04832">
    <property type="entry name" value="SOUL"/>
    <property type="match status" value="1"/>
</dbReference>
<dbReference type="OrthoDB" id="6424451at2759"/>
<dbReference type="EMBL" id="HG670398">
    <property type="protein sequence ID" value="CDI76501.1"/>
    <property type="molecule type" value="Genomic_DNA"/>
</dbReference>
<dbReference type="SUPFAM" id="SSF55136">
    <property type="entry name" value="Probable bacterial effector-binding domain"/>
    <property type="match status" value="1"/>
</dbReference>
<sequence>MGAVVGRENAATLSYEIIRQTPAYEIRHYEATPVIETAWADDSRQTFLRLADYIGVFDKPVNEEGMRIPMTTPVECLIAGNSFEGMRFFPPEESARSRSSLPSPLHRDVQIKKIEERYIAAHRFSGTVDLNTNINRSIMKQQIVFILRALVRDGLITCSSSSSSSSSTSSSTSSTSTTTPITTTSTSTSSSSSSSTGGGGEGERGSNPHDRGGCSSDDNELIRQLEEGRIKAKEENKQIELTLAVYNSPFCLPFFRRNEIWE</sequence>
<dbReference type="InterPro" id="IPR011256">
    <property type="entry name" value="Reg_factor_effector_dom_sf"/>
</dbReference>
<evidence type="ECO:0000256" key="2">
    <source>
        <dbReference type="SAM" id="MobiDB-lite"/>
    </source>
</evidence>
<evidence type="ECO:0000313" key="4">
    <source>
        <dbReference type="Proteomes" id="UP000018050"/>
    </source>
</evidence>
<feature type="compositionally biased region" description="Low complexity" evidence="2">
    <location>
        <begin position="159"/>
        <end position="195"/>
    </location>
</feature>
<proteinExistence type="inferred from homology"/>
<evidence type="ECO:0000313" key="3">
    <source>
        <dbReference type="EMBL" id="CDI76501.1"/>
    </source>
</evidence>
<keyword evidence="4" id="KW-1185">Reference proteome</keyword>
<dbReference type="VEuPathDB" id="ToxoDB:EAH_00018270"/>
<feature type="region of interest" description="Disordered" evidence="2">
    <location>
        <begin position="159"/>
        <end position="218"/>
    </location>
</feature>
<dbReference type="Proteomes" id="UP000018050">
    <property type="component" value="Unassembled WGS sequence"/>
</dbReference>
<accession>U6G8E9</accession>
<name>U6G8E9_EIMAC</name>